<evidence type="ECO:0000256" key="1">
    <source>
        <dbReference type="ARBA" id="ARBA00001974"/>
    </source>
</evidence>
<dbReference type="InterPro" id="IPR036922">
    <property type="entry name" value="Rieske_2Fe-2S_sf"/>
</dbReference>
<dbReference type="EnsemblMetazoa" id="RPRC013395-RA">
    <property type="protein sequence ID" value="RPRC013395-PA"/>
    <property type="gene ID" value="RPRC013395"/>
</dbReference>
<proteinExistence type="inferred from homology"/>
<dbReference type="GO" id="GO:0046872">
    <property type="term" value="F:metal ion binding"/>
    <property type="evidence" value="ECO:0007669"/>
    <property type="project" value="UniProtKB-KW"/>
</dbReference>
<keyword evidence="3" id="KW-0285">Flavoprotein</keyword>
<evidence type="ECO:0000256" key="9">
    <source>
        <dbReference type="ARBA" id="ARBA00023014"/>
    </source>
</evidence>
<evidence type="ECO:0000313" key="12">
    <source>
        <dbReference type="Proteomes" id="UP000015103"/>
    </source>
</evidence>
<protein>
    <submittedName>
        <fullName evidence="11">Rieske domain-containing protein</fullName>
    </submittedName>
</protein>
<dbReference type="SUPFAM" id="SSF55424">
    <property type="entry name" value="FAD/NAD-linked reductases, dimerisation (C-terminal) domain"/>
    <property type="match status" value="1"/>
</dbReference>
<dbReference type="FunFam" id="2.102.10.10:FF:000003">
    <property type="entry name" value="apoptosis-inducing factor 3 isoform X2"/>
    <property type="match status" value="1"/>
</dbReference>
<keyword evidence="9" id="KW-0411">Iron-sulfur</keyword>
<dbReference type="Pfam" id="PF14759">
    <property type="entry name" value="Reductase_C"/>
    <property type="match status" value="1"/>
</dbReference>
<evidence type="ECO:0000256" key="4">
    <source>
        <dbReference type="ARBA" id="ARBA00022714"/>
    </source>
</evidence>
<evidence type="ECO:0000256" key="5">
    <source>
        <dbReference type="ARBA" id="ARBA00022723"/>
    </source>
</evidence>
<dbReference type="InterPro" id="IPR023753">
    <property type="entry name" value="FAD/NAD-binding_dom"/>
</dbReference>
<dbReference type="Gene3D" id="3.30.390.30">
    <property type="match status" value="1"/>
</dbReference>
<dbReference type="Gene3D" id="2.102.10.10">
    <property type="entry name" value="Rieske [2Fe-2S] iron-sulphur domain"/>
    <property type="match status" value="1"/>
</dbReference>
<dbReference type="FunCoup" id="T1IAS4">
    <property type="interactions" value="318"/>
</dbReference>
<keyword evidence="6" id="KW-0274">FAD</keyword>
<dbReference type="EMBL" id="ACPB03000062">
    <property type="status" value="NOT_ANNOTATED_CDS"/>
    <property type="molecule type" value="Genomic_DNA"/>
</dbReference>
<dbReference type="VEuPathDB" id="VectorBase:RPRC013395"/>
<dbReference type="STRING" id="13249.T1IAS4"/>
<evidence type="ECO:0000256" key="3">
    <source>
        <dbReference type="ARBA" id="ARBA00022630"/>
    </source>
</evidence>
<dbReference type="AlphaFoldDB" id="T1IAS4"/>
<name>T1IAS4_RHOPR</name>
<keyword evidence="4" id="KW-0001">2Fe-2S</keyword>
<dbReference type="Pfam" id="PF00355">
    <property type="entry name" value="Rieske"/>
    <property type="match status" value="1"/>
</dbReference>
<dbReference type="PANTHER" id="PTHR43557">
    <property type="entry name" value="APOPTOSIS-INDUCING FACTOR 1"/>
    <property type="match status" value="1"/>
</dbReference>
<comment type="similarity">
    <text evidence="2">Belongs to the FAD-dependent oxidoreductase family.</text>
</comment>
<dbReference type="CDD" id="cd03478">
    <property type="entry name" value="Rieske_AIFL_N"/>
    <property type="match status" value="1"/>
</dbReference>
<dbReference type="GO" id="GO:0016651">
    <property type="term" value="F:oxidoreductase activity, acting on NAD(P)H"/>
    <property type="evidence" value="ECO:0007669"/>
    <property type="project" value="TreeGrafter"/>
</dbReference>
<evidence type="ECO:0000256" key="7">
    <source>
        <dbReference type="ARBA" id="ARBA00023002"/>
    </source>
</evidence>
<dbReference type="GO" id="GO:0051537">
    <property type="term" value="F:2 iron, 2 sulfur cluster binding"/>
    <property type="evidence" value="ECO:0007669"/>
    <property type="project" value="UniProtKB-KW"/>
</dbReference>
<dbReference type="GO" id="GO:0005737">
    <property type="term" value="C:cytoplasm"/>
    <property type="evidence" value="ECO:0007669"/>
    <property type="project" value="TreeGrafter"/>
</dbReference>
<dbReference type="PRINTS" id="PR00469">
    <property type="entry name" value="PNDRDTASEII"/>
</dbReference>
<dbReference type="Gene3D" id="3.50.50.60">
    <property type="entry name" value="FAD/NAD(P)-binding domain"/>
    <property type="match status" value="2"/>
</dbReference>
<dbReference type="InterPro" id="IPR017941">
    <property type="entry name" value="Rieske_2Fe-2S"/>
</dbReference>
<accession>T1IAS4</accession>
<dbReference type="InParanoid" id="T1IAS4"/>
<keyword evidence="8" id="KW-0408">Iron</keyword>
<evidence type="ECO:0000256" key="10">
    <source>
        <dbReference type="SAM" id="MobiDB-lite"/>
    </source>
</evidence>
<dbReference type="InterPro" id="IPR036188">
    <property type="entry name" value="FAD/NAD-bd_sf"/>
</dbReference>
<dbReference type="InterPro" id="IPR050446">
    <property type="entry name" value="FAD-oxidoreductase/Apoptosis"/>
</dbReference>
<dbReference type="PRINTS" id="PR00368">
    <property type="entry name" value="FADPNR"/>
</dbReference>
<dbReference type="OMA" id="TSHTKPY"/>
<dbReference type="HOGENOM" id="CLU_003291_4_2_1"/>
<dbReference type="InterPro" id="IPR016156">
    <property type="entry name" value="FAD/NAD-linked_Rdtase_dimer_sf"/>
</dbReference>
<evidence type="ECO:0000256" key="8">
    <source>
        <dbReference type="ARBA" id="ARBA00023004"/>
    </source>
</evidence>
<reference evidence="11" key="1">
    <citation type="submission" date="2015-05" db="UniProtKB">
        <authorList>
            <consortium name="EnsemblMetazoa"/>
        </authorList>
    </citation>
    <scope>IDENTIFICATION</scope>
</reference>
<comment type="cofactor">
    <cofactor evidence="1">
        <name>FAD</name>
        <dbReference type="ChEBI" id="CHEBI:57692"/>
    </cofactor>
</comment>
<evidence type="ECO:0000256" key="6">
    <source>
        <dbReference type="ARBA" id="ARBA00022827"/>
    </source>
</evidence>
<keyword evidence="12" id="KW-1185">Reference proteome</keyword>
<dbReference type="Pfam" id="PF07992">
    <property type="entry name" value="Pyr_redox_2"/>
    <property type="match status" value="1"/>
</dbReference>
<sequence length="576" mass="63253">EDDLQESGASENGRELEIDFSQPRAIEQQPVESKESVLSENWVDVEGDLSQHGVKVQPQVVCQESDISENEMRVFDIGINCEKILIIKQKGTIYAIGHNCTHLGAPLEKGALGIGRVRCPWHGACFNIKTGDIEDFPGLDSVPSYQVEVDSDGGVRVHAGESDLANKKRTKIMSKRDSHNDETFVIIGGGPAGQVCAETLRQEGFTGRLILISEDQFPPYDRTKLSKYFIPIDELKLRPEEFYEKHDIELLLSTKVVGIYSGEKRLTLDTGETLNYSSLFIATGTSPRKLSVPGCELENIFTLRSFSDAKLINNVLTPATKVVILGSSFLGTKNFDEYRFGLVLISEGYSSEIVGGRIAQMFTEKGVKLFVNVTIVNLEGDETSVKTAVLSDGTSIPADVVIVAIGITFDSDFLNDSGIALNENGSIPVDKFLKTNCPEIFAGGDIVEAPVFDADGKLVVNSGHWGLAHYHGKIAALNMMSVVTPLNTVPFYWTTMFGTHFRYVGYPISYDDTVIGGDIEDLKFACYYCKNDQVVAVTTVGVDPLAAQYAEFIYNGNTLYKKDVTENPLSWPTNIV</sequence>
<dbReference type="InterPro" id="IPR028202">
    <property type="entry name" value="Reductase_C"/>
</dbReference>
<dbReference type="eggNOG" id="KOG1336">
    <property type="taxonomic scope" value="Eukaryota"/>
</dbReference>
<keyword evidence="7" id="KW-0560">Oxidoreductase</keyword>
<dbReference type="PROSITE" id="PS51296">
    <property type="entry name" value="RIESKE"/>
    <property type="match status" value="1"/>
</dbReference>
<evidence type="ECO:0000256" key="2">
    <source>
        <dbReference type="ARBA" id="ARBA00006442"/>
    </source>
</evidence>
<keyword evidence="5" id="KW-0479">Metal-binding</keyword>
<dbReference type="SUPFAM" id="SSF50022">
    <property type="entry name" value="ISP domain"/>
    <property type="match status" value="1"/>
</dbReference>
<dbReference type="PANTHER" id="PTHR43557:SF2">
    <property type="entry name" value="RIESKE DOMAIN-CONTAINING PROTEIN-RELATED"/>
    <property type="match status" value="1"/>
</dbReference>
<organism evidence="11 12">
    <name type="scientific">Rhodnius prolixus</name>
    <name type="common">Triatomid bug</name>
    <dbReference type="NCBI Taxonomy" id="13249"/>
    <lineage>
        <taxon>Eukaryota</taxon>
        <taxon>Metazoa</taxon>
        <taxon>Ecdysozoa</taxon>
        <taxon>Arthropoda</taxon>
        <taxon>Hexapoda</taxon>
        <taxon>Insecta</taxon>
        <taxon>Pterygota</taxon>
        <taxon>Neoptera</taxon>
        <taxon>Paraneoptera</taxon>
        <taxon>Hemiptera</taxon>
        <taxon>Heteroptera</taxon>
        <taxon>Panheteroptera</taxon>
        <taxon>Cimicomorpha</taxon>
        <taxon>Reduviidae</taxon>
        <taxon>Triatominae</taxon>
        <taxon>Rhodnius</taxon>
    </lineage>
</organism>
<feature type="region of interest" description="Disordered" evidence="10">
    <location>
        <begin position="1"/>
        <end position="31"/>
    </location>
</feature>
<dbReference type="SUPFAM" id="SSF51905">
    <property type="entry name" value="FAD/NAD(P)-binding domain"/>
    <property type="match status" value="1"/>
</dbReference>
<dbReference type="Proteomes" id="UP000015103">
    <property type="component" value="Unassembled WGS sequence"/>
</dbReference>
<evidence type="ECO:0000313" key="11">
    <source>
        <dbReference type="EnsemblMetazoa" id="RPRC013395-PA"/>
    </source>
</evidence>